<dbReference type="PATRIC" id="fig|1609969.3.peg.2944"/>
<dbReference type="GO" id="GO:0046872">
    <property type="term" value="F:metal ion binding"/>
    <property type="evidence" value="ECO:0007669"/>
    <property type="project" value="UniProtKB-KW"/>
</dbReference>
<evidence type="ECO:0000256" key="5">
    <source>
        <dbReference type="ARBA" id="ARBA00022691"/>
    </source>
</evidence>
<dbReference type="PANTHER" id="PTHR11918:SF45">
    <property type="entry name" value="THREONYLCARBAMOYLADENOSINE TRNA METHYLTHIOTRANSFERASE"/>
    <property type="match status" value="1"/>
</dbReference>
<keyword evidence="8" id="KW-0411">Iron-sulfur</keyword>
<reference evidence="10 11" key="1">
    <citation type="submission" date="2015-02" db="EMBL/GenBank/DDBJ databases">
        <title>Single-cell genomics of uncultivated deep-branching MTB reveals a conserved set of magnetosome genes.</title>
        <authorList>
            <person name="Kolinko S."/>
            <person name="Richter M."/>
            <person name="Glockner F.O."/>
            <person name="Brachmann A."/>
            <person name="Schuler D."/>
        </authorList>
    </citation>
    <scope>NUCLEOTIDE SEQUENCE [LARGE SCALE GENOMIC DNA]</scope>
    <source>
        <strain evidence="10">SKK-01</strain>
    </source>
</reference>
<dbReference type="GO" id="GO:0051539">
    <property type="term" value="F:4 iron, 4 sulfur cluster binding"/>
    <property type="evidence" value="ECO:0007669"/>
    <property type="project" value="UniProtKB-KW"/>
</dbReference>
<evidence type="ECO:0000256" key="7">
    <source>
        <dbReference type="ARBA" id="ARBA00023004"/>
    </source>
</evidence>
<dbReference type="FunFam" id="3.80.30.20:FF:000001">
    <property type="entry name" value="tRNA-2-methylthio-N(6)-dimethylallyladenosine synthase 2"/>
    <property type="match status" value="1"/>
</dbReference>
<feature type="domain" description="Radical SAM core" evidence="9">
    <location>
        <begin position="14"/>
        <end position="242"/>
    </location>
</feature>
<dbReference type="Proteomes" id="UP000033428">
    <property type="component" value="Unassembled WGS sequence"/>
</dbReference>
<dbReference type="SFLD" id="SFLDS00029">
    <property type="entry name" value="Radical_SAM"/>
    <property type="match status" value="1"/>
</dbReference>
<dbReference type="InterPro" id="IPR058240">
    <property type="entry name" value="rSAM_sf"/>
</dbReference>
<name>A0A0F0CN08_9BACT</name>
<evidence type="ECO:0000256" key="3">
    <source>
        <dbReference type="ARBA" id="ARBA00022490"/>
    </source>
</evidence>
<evidence type="ECO:0000256" key="2">
    <source>
        <dbReference type="ARBA" id="ARBA00022485"/>
    </source>
</evidence>
<keyword evidence="11" id="KW-1185">Reference proteome</keyword>
<dbReference type="InterPro" id="IPR007197">
    <property type="entry name" value="rSAM"/>
</dbReference>
<keyword evidence="7" id="KW-0408">Iron</keyword>
<dbReference type="EMBL" id="JYNY01000606">
    <property type="protein sequence ID" value="KJJ83384.1"/>
    <property type="molecule type" value="Genomic_DNA"/>
</dbReference>
<evidence type="ECO:0000256" key="6">
    <source>
        <dbReference type="ARBA" id="ARBA00022723"/>
    </source>
</evidence>
<keyword evidence="6" id="KW-0479">Metal-binding</keyword>
<dbReference type="InterPro" id="IPR020612">
    <property type="entry name" value="Methylthiotransferase_CS"/>
</dbReference>
<evidence type="ECO:0000313" key="10">
    <source>
        <dbReference type="EMBL" id="KJJ83384.1"/>
    </source>
</evidence>
<dbReference type="Pfam" id="PF04055">
    <property type="entry name" value="Radical_SAM"/>
    <property type="match status" value="1"/>
</dbReference>
<dbReference type="Gene3D" id="3.80.30.20">
    <property type="entry name" value="tm_1862 like domain"/>
    <property type="match status" value="1"/>
</dbReference>
<dbReference type="SFLD" id="SFLDG01082">
    <property type="entry name" value="B12-binding_domain_containing"/>
    <property type="match status" value="1"/>
</dbReference>
<evidence type="ECO:0000256" key="8">
    <source>
        <dbReference type="ARBA" id="ARBA00023014"/>
    </source>
</evidence>
<dbReference type="SMART" id="SM00729">
    <property type="entry name" value="Elp3"/>
    <property type="match status" value="1"/>
</dbReference>
<accession>A0A0F0CN08</accession>
<protein>
    <submittedName>
        <fullName evidence="10">Protein belonging to Uncharacterized protein family UPF0004</fullName>
        <ecNumber evidence="10">2.-.-.-</ecNumber>
    </submittedName>
</protein>
<dbReference type="EC" id="2.-.-.-" evidence="10"/>
<dbReference type="InterPro" id="IPR023404">
    <property type="entry name" value="rSAM_horseshoe"/>
</dbReference>
<dbReference type="CDD" id="cd01335">
    <property type="entry name" value="Radical_SAM"/>
    <property type="match status" value="1"/>
</dbReference>
<gene>
    <name evidence="10" type="ORF">OMAG_002750</name>
</gene>
<evidence type="ECO:0000256" key="1">
    <source>
        <dbReference type="ARBA" id="ARBA00001966"/>
    </source>
</evidence>
<keyword evidence="2" id="KW-0004">4Fe-4S</keyword>
<dbReference type="AlphaFoldDB" id="A0A0F0CN08"/>
<dbReference type="PROSITE" id="PS01278">
    <property type="entry name" value="MTTASE_RADICAL"/>
    <property type="match status" value="1"/>
</dbReference>
<sequence length="244" mass="27119">MNIEDTNQGIVTDLNGHTRAFIKIQDGCNNACSYCKVRLVRGASIARPKNKIIEEATGLLNRGIKEIVVTGICVGLWKGEQNETLPALLKELCSLDGDYRIRVSSIEPHHVTKNFIKIISDFDSSAKHLHIPLQSGSNKILKAINRIYSAEDYKQLIANIRKNIPLIGISTDIIAGFPGEKDEDFKTTKKILTEICPARLHVFSFSPREGTPAATMKNRVPGNIIKQRVTELITLGKIFKKNSL</sequence>
<keyword evidence="4 10" id="KW-0808">Transferase</keyword>
<evidence type="ECO:0000313" key="11">
    <source>
        <dbReference type="Proteomes" id="UP000033428"/>
    </source>
</evidence>
<organism evidence="10 11">
    <name type="scientific">Candidatus Omnitrophus magneticus</name>
    <dbReference type="NCBI Taxonomy" id="1609969"/>
    <lineage>
        <taxon>Bacteria</taxon>
        <taxon>Pseudomonadati</taxon>
        <taxon>Candidatus Omnitrophota</taxon>
        <taxon>Candidatus Omnitrophus</taxon>
    </lineage>
</organism>
<dbReference type="PROSITE" id="PS51918">
    <property type="entry name" value="RADICAL_SAM"/>
    <property type="match status" value="1"/>
</dbReference>
<evidence type="ECO:0000256" key="4">
    <source>
        <dbReference type="ARBA" id="ARBA00022679"/>
    </source>
</evidence>
<proteinExistence type="predicted"/>
<dbReference type="GO" id="GO:0035598">
    <property type="term" value="F:tRNA (N(6)-L-threonylcarbamoyladenosine(37)-C(2))-methylthiotransferase activity"/>
    <property type="evidence" value="ECO:0007669"/>
    <property type="project" value="TreeGrafter"/>
</dbReference>
<dbReference type="SUPFAM" id="SSF102114">
    <property type="entry name" value="Radical SAM enzymes"/>
    <property type="match status" value="1"/>
</dbReference>
<comment type="caution">
    <text evidence="10">The sequence shown here is derived from an EMBL/GenBank/DDBJ whole genome shotgun (WGS) entry which is preliminary data.</text>
</comment>
<evidence type="ECO:0000259" key="9">
    <source>
        <dbReference type="PROSITE" id="PS51918"/>
    </source>
</evidence>
<keyword evidence="3" id="KW-0963">Cytoplasm</keyword>
<comment type="cofactor">
    <cofactor evidence="1">
        <name>[4Fe-4S] cluster</name>
        <dbReference type="ChEBI" id="CHEBI:49883"/>
    </cofactor>
</comment>
<dbReference type="InterPro" id="IPR006638">
    <property type="entry name" value="Elp3/MiaA/NifB-like_rSAM"/>
</dbReference>
<dbReference type="PANTHER" id="PTHR11918">
    <property type="entry name" value="RADICAL SAM PROTEINS"/>
    <property type="match status" value="1"/>
</dbReference>
<dbReference type="InterPro" id="IPR005839">
    <property type="entry name" value="Methylthiotransferase"/>
</dbReference>
<dbReference type="NCBIfam" id="TIGR00089">
    <property type="entry name" value="MiaB/RimO family radical SAM methylthiotransferase"/>
    <property type="match status" value="1"/>
</dbReference>
<keyword evidence="5" id="KW-0949">S-adenosyl-L-methionine</keyword>